<evidence type="ECO:0000313" key="3">
    <source>
        <dbReference type="Proteomes" id="UP000254649"/>
    </source>
</evidence>
<evidence type="ECO:0000313" key="2">
    <source>
        <dbReference type="EMBL" id="SUT90281.1"/>
    </source>
</evidence>
<evidence type="ECO:0000256" key="1">
    <source>
        <dbReference type="SAM" id="SignalP"/>
    </source>
</evidence>
<evidence type="ECO:0008006" key="4">
    <source>
        <dbReference type="Google" id="ProtNLM"/>
    </source>
</evidence>
<organism evidence="2 3">
    <name type="scientific">[Actinobacillus] rossii</name>
    <dbReference type="NCBI Taxonomy" id="123820"/>
    <lineage>
        <taxon>Bacteria</taxon>
        <taxon>Pseudomonadati</taxon>
        <taxon>Pseudomonadota</taxon>
        <taxon>Gammaproteobacteria</taxon>
        <taxon>Pasteurellales</taxon>
        <taxon>Pasteurellaceae</taxon>
    </lineage>
</organism>
<sequence length="106" mass="12988">MKKYSYMIFMITFLTSCCTHSTCIVTRAWNGAYSRENTHKEMEKKRKEYYENEPYEKKQLRRKNQEICDKLSRFIFKKTKKEEPEKIINMSDLYMDCMRDRGTPEI</sequence>
<dbReference type="OrthoDB" id="8613782at2"/>
<reference evidence="2 3" key="1">
    <citation type="submission" date="2018-06" db="EMBL/GenBank/DDBJ databases">
        <authorList>
            <consortium name="Pathogen Informatics"/>
            <person name="Doyle S."/>
        </authorList>
    </citation>
    <scope>NUCLEOTIDE SEQUENCE [LARGE SCALE GENOMIC DNA]</scope>
    <source>
        <strain evidence="2 3">NCTC10801</strain>
    </source>
</reference>
<feature type="signal peptide" evidence="1">
    <location>
        <begin position="1"/>
        <end position="21"/>
    </location>
</feature>
<dbReference type="Proteomes" id="UP000254649">
    <property type="component" value="Unassembled WGS sequence"/>
</dbReference>
<keyword evidence="3" id="KW-1185">Reference proteome</keyword>
<dbReference type="PROSITE" id="PS51257">
    <property type="entry name" value="PROKAR_LIPOPROTEIN"/>
    <property type="match status" value="1"/>
</dbReference>
<dbReference type="AlphaFoldDB" id="A0A380TQB8"/>
<name>A0A380TQB8_9PAST</name>
<keyword evidence="1" id="KW-0732">Signal</keyword>
<feature type="chain" id="PRO_5017054139" description="Lipoprotein" evidence="1">
    <location>
        <begin position="22"/>
        <end position="106"/>
    </location>
</feature>
<protein>
    <recommendedName>
        <fullName evidence="4">Lipoprotein</fullName>
    </recommendedName>
</protein>
<dbReference type="EMBL" id="UFRQ01000003">
    <property type="protein sequence ID" value="SUT90281.1"/>
    <property type="molecule type" value="Genomic_DNA"/>
</dbReference>
<proteinExistence type="predicted"/>
<accession>A0A380TQB8</accession>
<gene>
    <name evidence="2" type="ORF">NCTC10801_01185</name>
</gene>